<evidence type="ECO:0000256" key="1">
    <source>
        <dbReference type="SAM" id="MobiDB-lite"/>
    </source>
</evidence>
<evidence type="ECO:0000313" key="2">
    <source>
        <dbReference type="EMBL" id="APC97750.1"/>
    </source>
</evidence>
<dbReference type="STRING" id="1542390.KX01_1616"/>
<proteinExistence type="predicted"/>
<organism evidence="2 3">
    <name type="scientific">Francisella frigiditurris</name>
    <dbReference type="NCBI Taxonomy" id="1542390"/>
    <lineage>
        <taxon>Bacteria</taxon>
        <taxon>Pseudomonadati</taxon>
        <taxon>Pseudomonadota</taxon>
        <taxon>Gammaproteobacteria</taxon>
        <taxon>Thiotrichales</taxon>
        <taxon>Francisellaceae</taxon>
        <taxon>Francisella</taxon>
    </lineage>
</organism>
<dbReference type="Gene3D" id="2.30.30.220">
    <property type="entry name" value="SspB-like"/>
    <property type="match status" value="1"/>
</dbReference>
<dbReference type="GO" id="GO:0005829">
    <property type="term" value="C:cytosol"/>
    <property type="evidence" value="ECO:0007669"/>
    <property type="project" value="TreeGrafter"/>
</dbReference>
<dbReference type="KEGG" id="frc:KX01_1616"/>
<sequence>MAMLRSYIVKATYSWLTDHGFTPYMLVDTEYDDVTVPENYIEEDGKILLDLSPQAIQNLHISDNQVTFDATFDGEFMSIVIPTEAILELFSKETEQGIYAREFGYGINVNEGEDEESTNPKKIDENSKNNNNILTLD</sequence>
<accession>A0A1J0KVX1</accession>
<dbReference type="PANTHER" id="PTHR37486:SF1">
    <property type="entry name" value="STRINGENT STARVATION PROTEIN B"/>
    <property type="match status" value="1"/>
</dbReference>
<dbReference type="EMBL" id="CP009654">
    <property type="protein sequence ID" value="APC97750.1"/>
    <property type="molecule type" value="Genomic_DNA"/>
</dbReference>
<dbReference type="GO" id="GO:0005840">
    <property type="term" value="C:ribosome"/>
    <property type="evidence" value="ECO:0007669"/>
    <property type="project" value="TreeGrafter"/>
</dbReference>
<feature type="region of interest" description="Disordered" evidence="1">
    <location>
        <begin position="110"/>
        <end position="137"/>
    </location>
</feature>
<dbReference type="AlphaFoldDB" id="A0A1J0KVX1"/>
<dbReference type="PANTHER" id="PTHR37486">
    <property type="entry name" value="STRINGENT STARVATION PROTEIN B"/>
    <property type="match status" value="1"/>
</dbReference>
<dbReference type="GO" id="GO:0045732">
    <property type="term" value="P:positive regulation of protein catabolic process"/>
    <property type="evidence" value="ECO:0007669"/>
    <property type="project" value="TreeGrafter"/>
</dbReference>
<feature type="compositionally biased region" description="Basic and acidic residues" evidence="1">
    <location>
        <begin position="118"/>
        <end position="127"/>
    </location>
</feature>
<protein>
    <submittedName>
        <fullName evidence="2">Stringent starvation B family protein</fullName>
    </submittedName>
</protein>
<gene>
    <name evidence="2" type="ORF">KX01_1616</name>
</gene>
<dbReference type="Pfam" id="PF04386">
    <property type="entry name" value="SspB"/>
    <property type="match status" value="1"/>
</dbReference>
<dbReference type="RefSeq" id="WP_071664491.1">
    <property type="nucleotide sequence ID" value="NZ_CP009654.1"/>
</dbReference>
<keyword evidence="3" id="KW-1185">Reference proteome</keyword>
<dbReference type="PIRSF" id="PIRSF005276">
    <property type="entry name" value="SspB"/>
    <property type="match status" value="1"/>
</dbReference>
<dbReference type="InterPro" id="IPR007481">
    <property type="entry name" value="SspB"/>
</dbReference>
<feature type="compositionally biased region" description="Polar residues" evidence="1">
    <location>
        <begin position="128"/>
        <end position="137"/>
    </location>
</feature>
<name>A0A1J0KVX1_9GAMM</name>
<dbReference type="InterPro" id="IPR036760">
    <property type="entry name" value="SspB-like_sf"/>
</dbReference>
<dbReference type="Proteomes" id="UP000182521">
    <property type="component" value="Chromosome"/>
</dbReference>
<dbReference type="OrthoDB" id="9797358at2"/>
<dbReference type="SUPFAM" id="SSF101738">
    <property type="entry name" value="SspB-like"/>
    <property type="match status" value="1"/>
</dbReference>
<evidence type="ECO:0000313" key="3">
    <source>
        <dbReference type="Proteomes" id="UP000182521"/>
    </source>
</evidence>
<reference evidence="3" key="1">
    <citation type="submission" date="2014-10" db="EMBL/GenBank/DDBJ databases">
        <authorList>
            <person name="Kuske C.R."/>
            <person name="Challacombe J.F."/>
            <person name="Daligault H.E."/>
            <person name="Davenport K.W."/>
            <person name="Johnson S.L."/>
            <person name="Siddaramappa S."/>
            <person name="Petersen J.M."/>
        </authorList>
    </citation>
    <scope>NUCLEOTIDE SEQUENCE [LARGE SCALE GENOMIC DNA]</scope>
    <source>
        <strain evidence="3">CA97-1460</strain>
    </source>
</reference>